<keyword evidence="1" id="KW-0732">Signal</keyword>
<organism evidence="2">
    <name type="scientific">Nothobranchius korthausae</name>
    <dbReference type="NCBI Taxonomy" id="1143690"/>
    <lineage>
        <taxon>Eukaryota</taxon>
        <taxon>Metazoa</taxon>
        <taxon>Chordata</taxon>
        <taxon>Craniata</taxon>
        <taxon>Vertebrata</taxon>
        <taxon>Euteleostomi</taxon>
        <taxon>Actinopterygii</taxon>
        <taxon>Neopterygii</taxon>
        <taxon>Teleostei</taxon>
        <taxon>Neoteleostei</taxon>
        <taxon>Acanthomorphata</taxon>
        <taxon>Ovalentaria</taxon>
        <taxon>Atherinomorphae</taxon>
        <taxon>Cyprinodontiformes</taxon>
        <taxon>Nothobranchiidae</taxon>
        <taxon>Nothobranchius</taxon>
    </lineage>
</organism>
<gene>
    <name evidence="2" type="primary">Nfu_g_1_016843</name>
</gene>
<protein>
    <submittedName>
        <fullName evidence="2">Uncharacterized protein</fullName>
    </submittedName>
</protein>
<sequence>QEFLLLLHMWSCFTTLTQKTQLCFNKYQNVPEFLTFNPSISRTEKIIKAFHKNEEGNRSLFRIRLGSSS</sequence>
<accession>A0A1A8EPB7</accession>
<proteinExistence type="predicted"/>
<evidence type="ECO:0000313" key="2">
    <source>
        <dbReference type="EMBL" id="SBQ48712.1"/>
    </source>
</evidence>
<feature type="non-terminal residue" evidence="2">
    <location>
        <position position="1"/>
    </location>
</feature>
<evidence type="ECO:0000256" key="1">
    <source>
        <dbReference type="SAM" id="SignalP"/>
    </source>
</evidence>
<reference evidence="2" key="1">
    <citation type="submission" date="2016-05" db="EMBL/GenBank/DDBJ databases">
        <authorList>
            <person name="Lavstsen T."/>
            <person name="Jespersen J.S."/>
        </authorList>
    </citation>
    <scope>NUCLEOTIDE SEQUENCE</scope>
    <source>
        <tissue evidence="2">Brain</tissue>
    </source>
</reference>
<feature type="signal peptide" evidence="1">
    <location>
        <begin position="1"/>
        <end position="17"/>
    </location>
</feature>
<dbReference type="EMBL" id="HAEB01002185">
    <property type="protein sequence ID" value="SBQ48712.1"/>
    <property type="molecule type" value="Transcribed_RNA"/>
</dbReference>
<feature type="non-terminal residue" evidence="2">
    <location>
        <position position="69"/>
    </location>
</feature>
<reference evidence="2" key="2">
    <citation type="submission" date="2016-06" db="EMBL/GenBank/DDBJ databases">
        <title>The genome of a short-lived fish provides insights into sex chromosome evolution and the genetic control of aging.</title>
        <authorList>
            <person name="Reichwald K."/>
            <person name="Felder M."/>
            <person name="Petzold A."/>
            <person name="Koch P."/>
            <person name="Groth M."/>
            <person name="Platzer M."/>
        </authorList>
    </citation>
    <scope>NUCLEOTIDE SEQUENCE</scope>
    <source>
        <tissue evidence="2">Brain</tissue>
    </source>
</reference>
<dbReference type="AlphaFoldDB" id="A0A1A8EPB7"/>
<feature type="chain" id="PRO_5008369321" evidence="1">
    <location>
        <begin position="18"/>
        <end position="69"/>
    </location>
</feature>
<name>A0A1A8EPB7_9TELE</name>